<keyword evidence="3" id="KW-1185">Reference proteome</keyword>
<evidence type="ECO:0000256" key="1">
    <source>
        <dbReference type="SAM" id="MobiDB-lite"/>
    </source>
</evidence>
<dbReference type="AlphaFoldDB" id="A0A8J8T2G5"/>
<evidence type="ECO:0000313" key="3">
    <source>
        <dbReference type="Proteomes" id="UP000785679"/>
    </source>
</evidence>
<dbReference type="EMBL" id="RRYP01008372">
    <property type="protein sequence ID" value="TNV79819.1"/>
    <property type="molecule type" value="Genomic_DNA"/>
</dbReference>
<comment type="caution">
    <text evidence="2">The sequence shown here is derived from an EMBL/GenBank/DDBJ whole genome shotgun (WGS) entry which is preliminary data.</text>
</comment>
<organism evidence="2 3">
    <name type="scientific">Halteria grandinella</name>
    <dbReference type="NCBI Taxonomy" id="5974"/>
    <lineage>
        <taxon>Eukaryota</taxon>
        <taxon>Sar</taxon>
        <taxon>Alveolata</taxon>
        <taxon>Ciliophora</taxon>
        <taxon>Intramacronucleata</taxon>
        <taxon>Spirotrichea</taxon>
        <taxon>Stichotrichia</taxon>
        <taxon>Sporadotrichida</taxon>
        <taxon>Halteriidae</taxon>
        <taxon>Halteria</taxon>
    </lineage>
</organism>
<protein>
    <submittedName>
        <fullName evidence="2">Uncharacterized protein</fullName>
    </submittedName>
</protein>
<name>A0A8J8T2G5_HALGN</name>
<feature type="region of interest" description="Disordered" evidence="1">
    <location>
        <begin position="73"/>
        <end position="96"/>
    </location>
</feature>
<dbReference type="Proteomes" id="UP000785679">
    <property type="component" value="Unassembled WGS sequence"/>
</dbReference>
<gene>
    <name evidence="2" type="ORF">FGO68_gene2570</name>
</gene>
<feature type="compositionally biased region" description="Basic and acidic residues" evidence="1">
    <location>
        <begin position="86"/>
        <end position="96"/>
    </location>
</feature>
<sequence>MLTQASKFTKRRSLPLMSNMPCSQINLESKNTSAQSQRTFWLRDSSEILWAQQKRAGYTPNLAKPRKIYAMSSKRKKGSTGLLQEESAHKTNRWEA</sequence>
<reference evidence="2" key="1">
    <citation type="submission" date="2019-06" db="EMBL/GenBank/DDBJ databases">
        <authorList>
            <person name="Zheng W."/>
        </authorList>
    </citation>
    <scope>NUCLEOTIDE SEQUENCE</scope>
    <source>
        <strain evidence="2">QDHG01</strain>
    </source>
</reference>
<accession>A0A8J8T2G5</accession>
<proteinExistence type="predicted"/>
<evidence type="ECO:0000313" key="2">
    <source>
        <dbReference type="EMBL" id="TNV79819.1"/>
    </source>
</evidence>